<accession>I8R0N2</accession>
<feature type="domain" description="CRISPR type III-associated protein" evidence="2">
    <location>
        <begin position="145"/>
        <end position="383"/>
    </location>
</feature>
<organism evidence="3 4">
    <name type="scientific">Thermoanaerobacter siderophilus SR4</name>
    <dbReference type="NCBI Taxonomy" id="880478"/>
    <lineage>
        <taxon>Bacteria</taxon>
        <taxon>Bacillati</taxon>
        <taxon>Bacillota</taxon>
        <taxon>Clostridia</taxon>
        <taxon>Thermoanaerobacterales</taxon>
        <taxon>Thermoanaerobacteraceae</taxon>
        <taxon>Thermoanaerobacter</taxon>
    </lineage>
</organism>
<dbReference type="HOGENOM" id="CLU_057129_1_0_9"/>
<dbReference type="GO" id="GO:0051607">
    <property type="term" value="P:defense response to virus"/>
    <property type="evidence" value="ECO:0007669"/>
    <property type="project" value="UniProtKB-KW"/>
</dbReference>
<dbReference type="EMBL" id="CM001486">
    <property type="protein sequence ID" value="EIW00993.1"/>
    <property type="molecule type" value="Genomic_DNA"/>
</dbReference>
<evidence type="ECO:0000313" key="3">
    <source>
        <dbReference type="EMBL" id="EIW00993.1"/>
    </source>
</evidence>
<keyword evidence="4" id="KW-1185">Reference proteome</keyword>
<dbReference type="Pfam" id="PF03787">
    <property type="entry name" value="RAMPs"/>
    <property type="match status" value="1"/>
</dbReference>
<evidence type="ECO:0000259" key="2">
    <source>
        <dbReference type="Pfam" id="PF03787"/>
    </source>
</evidence>
<reference evidence="3 4" key="1">
    <citation type="submission" date="2012-02" db="EMBL/GenBank/DDBJ databases">
        <title>Improved High-Quality Draft sequence of Thermoanaerobacter siderophilus SR4.</title>
        <authorList>
            <consortium name="US DOE Joint Genome Institute"/>
            <person name="Lucas S."/>
            <person name="Han J."/>
            <person name="Lapidus A."/>
            <person name="Cheng J.-F."/>
            <person name="Goodwin L."/>
            <person name="Pitluck S."/>
            <person name="Peters L."/>
            <person name="Detter J.C."/>
            <person name="Han C."/>
            <person name="Tapia R."/>
            <person name="Land M."/>
            <person name="Hauser L."/>
            <person name="Kyrpides N."/>
            <person name="Ivanova N."/>
            <person name="Pagani I."/>
            <person name="Hemme C."/>
            <person name="Woyke T."/>
        </authorList>
    </citation>
    <scope>NUCLEOTIDE SEQUENCE [LARGE SCALE GENOMIC DNA]</scope>
    <source>
        <strain evidence="3 4">SR4</strain>
    </source>
</reference>
<dbReference type="RefSeq" id="WP_006570333.1">
    <property type="nucleotide sequence ID" value="NZ_CM001486.1"/>
</dbReference>
<sequence length="403" mass="47551">MYESFFEELNNKIDKDVLHKNYFHFMKYAYKYKNENMYDGRVSRIRSEEYDRQYYERIFPFFEERVHKKLKTQINFGDYPLEYFKIFKGRNIYKDNSNIVLEAKKVSNILHNEEDIKNYINSLMPGTFAIYQEFTLKTSYFSKDDDEFYIIDNPILKEKVFKLPMIRGSSWKGALLKTASKLLDKKIQTGAPIDEVFNTYNQICRIFGTGSEDFRKVKEVLNEYIKNIFDIKHNDNLINSLIEYALFELGVNLSIKNGNEPIVYQMVEQIIDKIENNEIEGIDIRKGRAVFYPTYFDSLTLEVIYPHSRKTKAGKQLIYFEVVPEGTKGYIQIVYIPFDAVLLPKEKIEEEIKKDYDFIKEIITITLNEYGIGAKTKLGWGLAEIVGETKYCNLEGVLVDEYS</sequence>
<name>I8R0N2_9THEO</name>
<evidence type="ECO:0000256" key="1">
    <source>
        <dbReference type="ARBA" id="ARBA00023118"/>
    </source>
</evidence>
<dbReference type="AlphaFoldDB" id="I8R0N2"/>
<evidence type="ECO:0000313" key="4">
    <source>
        <dbReference type="Proteomes" id="UP000005110"/>
    </source>
</evidence>
<dbReference type="Proteomes" id="UP000005110">
    <property type="component" value="Chromosome"/>
</dbReference>
<keyword evidence="1" id="KW-0051">Antiviral defense</keyword>
<proteinExistence type="predicted"/>
<dbReference type="PATRIC" id="fig|880478.3.peg.549"/>
<protein>
    <submittedName>
        <fullName evidence="3">Putative RAMP superfamily protein probably involved in DNA repair</fullName>
    </submittedName>
</protein>
<gene>
    <name evidence="3" type="ORF">ThesiDRAFT1_2135</name>
</gene>
<dbReference type="InterPro" id="IPR005537">
    <property type="entry name" value="RAMP_III_fam"/>
</dbReference>